<feature type="compositionally biased region" description="Basic and acidic residues" evidence="1">
    <location>
        <begin position="1"/>
        <end position="33"/>
    </location>
</feature>
<dbReference type="Proteomes" id="UP000265515">
    <property type="component" value="Unassembled WGS sequence"/>
</dbReference>
<organism evidence="2 3">
    <name type="scientific">Chara braunii</name>
    <name type="common">Braun's stonewort</name>
    <dbReference type="NCBI Taxonomy" id="69332"/>
    <lineage>
        <taxon>Eukaryota</taxon>
        <taxon>Viridiplantae</taxon>
        <taxon>Streptophyta</taxon>
        <taxon>Charophyceae</taxon>
        <taxon>Charales</taxon>
        <taxon>Characeae</taxon>
        <taxon>Chara</taxon>
    </lineage>
</organism>
<proteinExistence type="predicted"/>
<dbReference type="Gramene" id="GBG44715">
    <property type="protein sequence ID" value="GBG44715"/>
    <property type="gene ID" value="CBR_g78174"/>
</dbReference>
<comment type="caution">
    <text evidence="2">The sequence shown here is derived from an EMBL/GenBank/DDBJ whole genome shotgun (WGS) entry which is preliminary data.</text>
</comment>
<evidence type="ECO:0000313" key="2">
    <source>
        <dbReference type="EMBL" id="GBG44715.1"/>
    </source>
</evidence>
<feature type="non-terminal residue" evidence="2">
    <location>
        <position position="1"/>
    </location>
</feature>
<reference evidence="2 3" key="1">
    <citation type="journal article" date="2018" name="Cell">
        <title>The Chara Genome: Secondary Complexity and Implications for Plant Terrestrialization.</title>
        <authorList>
            <person name="Nishiyama T."/>
            <person name="Sakayama H."/>
            <person name="Vries J.D."/>
            <person name="Buschmann H."/>
            <person name="Saint-Marcoux D."/>
            <person name="Ullrich K.K."/>
            <person name="Haas F.B."/>
            <person name="Vanderstraeten L."/>
            <person name="Becker D."/>
            <person name="Lang D."/>
            <person name="Vosolsobe S."/>
            <person name="Rombauts S."/>
            <person name="Wilhelmsson P.K.I."/>
            <person name="Janitza P."/>
            <person name="Kern R."/>
            <person name="Heyl A."/>
            <person name="Rumpler F."/>
            <person name="Villalobos L.I.A.C."/>
            <person name="Clay J.M."/>
            <person name="Skokan R."/>
            <person name="Toyoda A."/>
            <person name="Suzuki Y."/>
            <person name="Kagoshima H."/>
            <person name="Schijlen E."/>
            <person name="Tajeshwar N."/>
            <person name="Catarino B."/>
            <person name="Hetherington A.J."/>
            <person name="Saltykova A."/>
            <person name="Bonnot C."/>
            <person name="Breuninger H."/>
            <person name="Symeonidi A."/>
            <person name="Radhakrishnan G.V."/>
            <person name="Van Nieuwerburgh F."/>
            <person name="Deforce D."/>
            <person name="Chang C."/>
            <person name="Karol K.G."/>
            <person name="Hedrich R."/>
            <person name="Ulvskov P."/>
            <person name="Glockner G."/>
            <person name="Delwiche C.F."/>
            <person name="Petrasek J."/>
            <person name="Van de Peer Y."/>
            <person name="Friml J."/>
            <person name="Beilby M."/>
            <person name="Dolan L."/>
            <person name="Kohara Y."/>
            <person name="Sugano S."/>
            <person name="Fujiyama A."/>
            <person name="Delaux P.-M."/>
            <person name="Quint M."/>
            <person name="TheiBen G."/>
            <person name="Hagemann M."/>
            <person name="Harholt J."/>
            <person name="Dunand C."/>
            <person name="Zachgo S."/>
            <person name="Langdale J."/>
            <person name="Maumus F."/>
            <person name="Straeten D.V.D."/>
            <person name="Gould S.B."/>
            <person name="Rensing S.A."/>
        </authorList>
    </citation>
    <scope>NUCLEOTIDE SEQUENCE [LARGE SCALE GENOMIC DNA]</scope>
    <source>
        <strain evidence="2 3">S276</strain>
    </source>
</reference>
<name>A0A388JKM1_CHABU</name>
<feature type="region of interest" description="Disordered" evidence="1">
    <location>
        <begin position="1"/>
        <end position="37"/>
    </location>
</feature>
<keyword evidence="3" id="KW-1185">Reference proteome</keyword>
<sequence length="277" mass="29354">TGQDEQHVEQRMEKSAVAKPAEAVRNDGGDRGCRWSGGSGTITRHAEDAKNSLPVVQGQISEDGCGIGLCVNVEDDDCLPISNVGAEQDCQGSWGNGSVERNGRAMVHASGRNGGANFDDGKDGKDIGGANAAQGRADVLSYRADDLPGREKMSLISASSGNEVDGGSSEGRGCLLEVTQGSDLGTQCRTNARRQLKEREDEVVEIRVDPCSHRRANSLQQEMRTVCLPAGNDFFLHENYTDAHGPIISCSRLGSFASVMSADTICEELTTYVGGGF</sequence>
<evidence type="ECO:0000313" key="3">
    <source>
        <dbReference type="Proteomes" id="UP000265515"/>
    </source>
</evidence>
<gene>
    <name evidence="2" type="ORF">CBR_g78174</name>
</gene>
<protein>
    <submittedName>
        <fullName evidence="2">Uncharacterized protein</fullName>
    </submittedName>
</protein>
<feature type="region of interest" description="Disordered" evidence="1">
    <location>
        <begin position="111"/>
        <end position="131"/>
    </location>
</feature>
<accession>A0A388JKM1</accession>
<dbReference type="AlphaFoldDB" id="A0A388JKM1"/>
<dbReference type="EMBL" id="BFEA01003507">
    <property type="protein sequence ID" value="GBG44715.1"/>
    <property type="molecule type" value="Genomic_DNA"/>
</dbReference>
<evidence type="ECO:0000256" key="1">
    <source>
        <dbReference type="SAM" id="MobiDB-lite"/>
    </source>
</evidence>